<feature type="region of interest" description="Disordered" evidence="1">
    <location>
        <begin position="1"/>
        <end position="46"/>
    </location>
</feature>
<dbReference type="OrthoDB" id="4719016at2759"/>
<evidence type="ECO:0000256" key="1">
    <source>
        <dbReference type="SAM" id="MobiDB-lite"/>
    </source>
</evidence>
<dbReference type="GO" id="GO:0015969">
    <property type="term" value="P:guanosine tetraphosphate metabolic process"/>
    <property type="evidence" value="ECO:0007669"/>
    <property type="project" value="InterPro"/>
</dbReference>
<dbReference type="AlphaFoldDB" id="A0A9P5HCA2"/>
<organism evidence="3 4">
    <name type="scientific">Cylindrodendrum hubeiense</name>
    <dbReference type="NCBI Taxonomy" id="595255"/>
    <lineage>
        <taxon>Eukaryota</taxon>
        <taxon>Fungi</taxon>
        <taxon>Dikarya</taxon>
        <taxon>Ascomycota</taxon>
        <taxon>Pezizomycotina</taxon>
        <taxon>Sordariomycetes</taxon>
        <taxon>Hypocreomycetidae</taxon>
        <taxon>Hypocreales</taxon>
        <taxon>Nectriaceae</taxon>
        <taxon>Cylindrodendrum</taxon>
    </lineage>
</organism>
<protein>
    <recommendedName>
        <fullName evidence="2">RelA/SpoT domain-containing protein</fullName>
    </recommendedName>
</protein>
<dbReference type="SMART" id="SM00954">
    <property type="entry name" value="RelA_SpoT"/>
    <property type="match status" value="1"/>
</dbReference>
<dbReference type="SUPFAM" id="SSF81301">
    <property type="entry name" value="Nucleotidyltransferase"/>
    <property type="match status" value="1"/>
</dbReference>
<comment type="caution">
    <text evidence="3">The sequence shown here is derived from an EMBL/GenBank/DDBJ whole genome shotgun (WGS) entry which is preliminary data.</text>
</comment>
<sequence length="483" mass="54385">MSKASESNPIKGITSALVSQNSAAHGSDTIPFSRPQPDTNSSALGNDPINEFIAEYERDFRLYDQIAKIAEEECRQALNESGIPAVITSRAKNPARLHEKVKERNKTENYTSPDAIRTDLADLSGVRIALYFPSQAPQVIELIDSLFTCHQIKDLSDKPAKASWLPFTKSPKKSGYCATHLRVVLGTARFPPTDAWCGHSTVEIQVASLLMHSWSEVNHDLDYKALSGDVSDSQRQLLTSLNKLVIDGEGILEKLKKSLEDRVAKEDRSFVTPFELSTFLQKDWKSESLKPVEYRMGTIKTLFYVIKHLGINNPKSLTERLKPRVPNPQTVSHALKNSSAQSILDYIFLYQGKGYQLDGSFENPFLRDDLNARLKDSKLDPIGKLGILADILAYAYEELPLKKSQNCIPYPPFPKRTGKKLQKSGVFINGRLIIQHLDDLQSDIRTSWEWFATSDDARLRIALGMGRAKKGEDFRQEQEKKFK</sequence>
<keyword evidence="4" id="KW-1185">Reference proteome</keyword>
<dbReference type="Proteomes" id="UP000722485">
    <property type="component" value="Unassembled WGS sequence"/>
</dbReference>
<evidence type="ECO:0000259" key="2">
    <source>
        <dbReference type="SMART" id="SM00954"/>
    </source>
</evidence>
<reference evidence="3" key="1">
    <citation type="submission" date="2020-03" db="EMBL/GenBank/DDBJ databases">
        <title>Draft Genome Sequence of Cylindrodendrum hubeiense.</title>
        <authorList>
            <person name="Buettner E."/>
            <person name="Kellner H."/>
        </authorList>
    </citation>
    <scope>NUCLEOTIDE SEQUENCE</scope>
    <source>
        <strain evidence="3">IHI 201604</strain>
    </source>
</reference>
<dbReference type="CDD" id="cd05399">
    <property type="entry name" value="NT_Rel-Spo_like"/>
    <property type="match status" value="1"/>
</dbReference>
<dbReference type="InterPro" id="IPR007685">
    <property type="entry name" value="RelA_SpoT"/>
</dbReference>
<dbReference type="EMBL" id="JAANBB010000070">
    <property type="protein sequence ID" value="KAF7551862.1"/>
    <property type="molecule type" value="Genomic_DNA"/>
</dbReference>
<dbReference type="PANTHER" id="PTHR41773">
    <property type="entry name" value="GTP PYROPHOSPHATASE-RELATED"/>
    <property type="match status" value="1"/>
</dbReference>
<gene>
    <name evidence="3" type="ORF">G7Z17_g4723</name>
</gene>
<feature type="domain" description="RelA/SpoT" evidence="2">
    <location>
        <begin position="89"/>
        <end position="229"/>
    </location>
</feature>
<evidence type="ECO:0000313" key="3">
    <source>
        <dbReference type="EMBL" id="KAF7551862.1"/>
    </source>
</evidence>
<dbReference type="PANTHER" id="PTHR41773:SF1">
    <property type="entry name" value="RELA_SPOT DOMAIN-CONTAINING PROTEIN"/>
    <property type="match status" value="1"/>
</dbReference>
<proteinExistence type="predicted"/>
<dbReference type="Pfam" id="PF04607">
    <property type="entry name" value="RelA_SpoT"/>
    <property type="match status" value="1"/>
</dbReference>
<name>A0A9P5HCA2_9HYPO</name>
<evidence type="ECO:0000313" key="4">
    <source>
        <dbReference type="Proteomes" id="UP000722485"/>
    </source>
</evidence>
<dbReference type="Gene3D" id="3.30.460.10">
    <property type="entry name" value="Beta Polymerase, domain 2"/>
    <property type="match status" value="1"/>
</dbReference>
<accession>A0A9P5HCA2</accession>
<dbReference type="InterPro" id="IPR043519">
    <property type="entry name" value="NT_sf"/>
</dbReference>